<accession>A0A1X7HVP4</accession>
<feature type="transmembrane region" description="Helical" evidence="1">
    <location>
        <begin position="97"/>
        <end position="117"/>
    </location>
</feature>
<proteinExistence type="predicted"/>
<dbReference type="InterPro" id="IPR018710">
    <property type="entry name" value="DUF2232"/>
</dbReference>
<sequence length="305" mass="34421">MKQRWTTVVWSVIYLLLLLSLLTPFSIVTAFLLILPVAILFTVLNVKSFILHLAPVWLMVALIHPVYAMLAAYFLVPGLVMGYWYRKRAPAMRVLKYGMAAMLLEMLLLLMIGTAFFQLNLSEYVDEIVQVTTAPLEQMGVNGGLAGQMAWTPEHTDALSERTMRMVPFALIISSFLMTVVTHALARPILNSMGISVPALKKAREWMLPRSLIWYYLIVWIMSVASKDSGSGFVEMIVINAMPLLQICFMIQALGFFFYLTHEKKWHPVVPFLAAIPIVLFPPMIILGILDLAFPLRQSISKKNG</sequence>
<organism evidence="2 3">
    <name type="scientific">Paenibacillus uliginis N3/975</name>
    <dbReference type="NCBI Taxonomy" id="1313296"/>
    <lineage>
        <taxon>Bacteria</taxon>
        <taxon>Bacillati</taxon>
        <taxon>Bacillota</taxon>
        <taxon>Bacilli</taxon>
        <taxon>Bacillales</taxon>
        <taxon>Paenibacillaceae</taxon>
        <taxon>Paenibacillus</taxon>
    </lineage>
</organism>
<evidence type="ECO:0000313" key="3">
    <source>
        <dbReference type="Proteomes" id="UP000192940"/>
    </source>
</evidence>
<feature type="transmembrane region" description="Helical" evidence="1">
    <location>
        <begin position="166"/>
        <end position="186"/>
    </location>
</feature>
<feature type="transmembrane region" description="Helical" evidence="1">
    <location>
        <begin position="237"/>
        <end position="260"/>
    </location>
</feature>
<feature type="transmembrane region" description="Helical" evidence="1">
    <location>
        <begin position="272"/>
        <end position="294"/>
    </location>
</feature>
<name>A0A1X7HVP4_9BACL</name>
<dbReference type="EMBL" id="LT840184">
    <property type="protein sequence ID" value="SMF92842.1"/>
    <property type="molecule type" value="Genomic_DNA"/>
</dbReference>
<feature type="transmembrane region" description="Helical" evidence="1">
    <location>
        <begin position="12"/>
        <end position="44"/>
    </location>
</feature>
<keyword evidence="3" id="KW-1185">Reference proteome</keyword>
<evidence type="ECO:0000256" key="1">
    <source>
        <dbReference type="SAM" id="Phobius"/>
    </source>
</evidence>
<reference evidence="2 3" key="1">
    <citation type="submission" date="2017-04" db="EMBL/GenBank/DDBJ databases">
        <authorList>
            <person name="Afonso C.L."/>
            <person name="Miller P.J."/>
            <person name="Scott M.A."/>
            <person name="Spackman E."/>
            <person name="Goraichik I."/>
            <person name="Dimitrov K.M."/>
            <person name="Suarez D.L."/>
            <person name="Swayne D.E."/>
        </authorList>
    </citation>
    <scope>NUCLEOTIDE SEQUENCE [LARGE SCALE GENOMIC DNA]</scope>
    <source>
        <strain evidence="2 3">N3/975</strain>
    </source>
</reference>
<dbReference type="Proteomes" id="UP000192940">
    <property type="component" value="Chromosome I"/>
</dbReference>
<keyword evidence="1" id="KW-1133">Transmembrane helix</keyword>
<dbReference type="AlphaFoldDB" id="A0A1X7HVP4"/>
<keyword evidence="1" id="KW-0472">Membrane</keyword>
<dbReference type="STRING" id="1313296.SAMN05661091_6053"/>
<dbReference type="PANTHER" id="PTHR41324:SF1">
    <property type="entry name" value="DUF2232 DOMAIN-CONTAINING PROTEIN"/>
    <property type="match status" value="1"/>
</dbReference>
<feature type="transmembrane region" description="Helical" evidence="1">
    <location>
        <begin position="207"/>
        <end position="225"/>
    </location>
</feature>
<dbReference type="Pfam" id="PF09991">
    <property type="entry name" value="DUF2232"/>
    <property type="match status" value="1"/>
</dbReference>
<gene>
    <name evidence="2" type="ORF">SAMN05661091_6053</name>
</gene>
<feature type="transmembrane region" description="Helical" evidence="1">
    <location>
        <begin position="56"/>
        <end position="85"/>
    </location>
</feature>
<protein>
    <submittedName>
        <fullName evidence="2">Uncharacterized conserved protein YybS, DUF2232 family</fullName>
    </submittedName>
</protein>
<dbReference type="PANTHER" id="PTHR41324">
    <property type="entry name" value="MEMBRANE PROTEIN-RELATED"/>
    <property type="match status" value="1"/>
</dbReference>
<keyword evidence="1" id="KW-0812">Transmembrane</keyword>
<evidence type="ECO:0000313" key="2">
    <source>
        <dbReference type="EMBL" id="SMF92842.1"/>
    </source>
</evidence>
<dbReference type="RefSeq" id="WP_208916884.1">
    <property type="nucleotide sequence ID" value="NZ_LT840184.1"/>
</dbReference>